<dbReference type="InterPro" id="IPR050498">
    <property type="entry name" value="Ycf3"/>
</dbReference>
<keyword evidence="1" id="KW-0677">Repeat</keyword>
<feature type="compositionally biased region" description="Basic and acidic residues" evidence="4">
    <location>
        <begin position="33"/>
        <end position="46"/>
    </location>
</feature>
<evidence type="ECO:0000256" key="3">
    <source>
        <dbReference type="PROSITE-ProRule" id="PRU00339"/>
    </source>
</evidence>
<evidence type="ECO:0000313" key="6">
    <source>
        <dbReference type="EMBL" id="MDQ0316777.1"/>
    </source>
</evidence>
<proteinExistence type="predicted"/>
<comment type="caution">
    <text evidence="6">The sequence shown here is derived from an EMBL/GenBank/DDBJ whole genome shotgun (WGS) entry which is preliminary data.</text>
</comment>
<dbReference type="InterPro" id="IPR011990">
    <property type="entry name" value="TPR-like_helical_dom_sf"/>
</dbReference>
<protein>
    <submittedName>
        <fullName evidence="6">Flp pilus assembly protein TadD</fullName>
    </submittedName>
</protein>
<dbReference type="PANTHER" id="PTHR44858:SF1">
    <property type="entry name" value="UDP-N-ACETYLGLUCOSAMINE--PEPTIDE N-ACETYLGLUCOSAMINYLTRANSFERASE SPINDLY-RELATED"/>
    <property type="match status" value="1"/>
</dbReference>
<dbReference type="Gene3D" id="1.25.40.10">
    <property type="entry name" value="Tetratricopeptide repeat domain"/>
    <property type="match status" value="1"/>
</dbReference>
<organism evidence="6 7">
    <name type="scientific">Amorphus orientalis</name>
    <dbReference type="NCBI Taxonomy" id="649198"/>
    <lineage>
        <taxon>Bacteria</taxon>
        <taxon>Pseudomonadati</taxon>
        <taxon>Pseudomonadota</taxon>
        <taxon>Alphaproteobacteria</taxon>
        <taxon>Hyphomicrobiales</taxon>
        <taxon>Amorphaceae</taxon>
        <taxon>Amorphus</taxon>
    </lineage>
</organism>
<sequence>MRPAPHTQRMIIRLLALSLSFGLAVTPVLAQRDQDRVPMDDERLEQATEPPPEDAPAPDETRQARLDRLFGRLSQTEDPEQAKGIARNIQREFLRSGSPTTDLLMREAAAAIEAEDLAVALDVLDAVTRLQPDYAEGWNRRATVHFMQDNYGRALADIERALALEPRHWGAISGLATILKALEQPEEAAEAYDKALAIYPAQERLRKAREDLESELDGEDI</sequence>
<name>A0AAE3VRE3_9HYPH</name>
<dbReference type="Proteomes" id="UP001229244">
    <property type="component" value="Unassembled WGS sequence"/>
</dbReference>
<dbReference type="SMART" id="SM00028">
    <property type="entry name" value="TPR"/>
    <property type="match status" value="2"/>
</dbReference>
<evidence type="ECO:0000256" key="2">
    <source>
        <dbReference type="ARBA" id="ARBA00022803"/>
    </source>
</evidence>
<accession>A0AAE3VRE3</accession>
<dbReference type="InterPro" id="IPR013105">
    <property type="entry name" value="TPR_2"/>
</dbReference>
<evidence type="ECO:0000313" key="7">
    <source>
        <dbReference type="Proteomes" id="UP001229244"/>
    </source>
</evidence>
<gene>
    <name evidence="6" type="ORF">J2S73_003253</name>
</gene>
<keyword evidence="7" id="KW-1185">Reference proteome</keyword>
<feature type="signal peptide" evidence="5">
    <location>
        <begin position="1"/>
        <end position="30"/>
    </location>
</feature>
<dbReference type="PANTHER" id="PTHR44858">
    <property type="entry name" value="TETRATRICOPEPTIDE REPEAT PROTEIN 6"/>
    <property type="match status" value="1"/>
</dbReference>
<keyword evidence="2 3" id="KW-0802">TPR repeat</keyword>
<dbReference type="PROSITE" id="PS50005">
    <property type="entry name" value="TPR"/>
    <property type="match status" value="1"/>
</dbReference>
<evidence type="ECO:0000256" key="4">
    <source>
        <dbReference type="SAM" id="MobiDB-lite"/>
    </source>
</evidence>
<evidence type="ECO:0000256" key="5">
    <source>
        <dbReference type="SAM" id="SignalP"/>
    </source>
</evidence>
<dbReference type="AlphaFoldDB" id="A0AAE3VRE3"/>
<feature type="region of interest" description="Disordered" evidence="4">
    <location>
        <begin position="33"/>
        <end position="60"/>
    </location>
</feature>
<dbReference type="RefSeq" id="WP_306886652.1">
    <property type="nucleotide sequence ID" value="NZ_JAUSUL010000003.1"/>
</dbReference>
<dbReference type="InterPro" id="IPR019734">
    <property type="entry name" value="TPR_rpt"/>
</dbReference>
<keyword evidence="5" id="KW-0732">Signal</keyword>
<dbReference type="Pfam" id="PF07719">
    <property type="entry name" value="TPR_2"/>
    <property type="match status" value="1"/>
</dbReference>
<reference evidence="6" key="1">
    <citation type="submission" date="2023-07" db="EMBL/GenBank/DDBJ databases">
        <title>Genomic Encyclopedia of Type Strains, Phase IV (KMG-IV): sequencing the most valuable type-strain genomes for metagenomic binning, comparative biology and taxonomic classification.</title>
        <authorList>
            <person name="Goeker M."/>
        </authorList>
    </citation>
    <scope>NUCLEOTIDE SEQUENCE</scope>
    <source>
        <strain evidence="6">DSM 21202</strain>
    </source>
</reference>
<feature type="chain" id="PRO_5042150599" evidence="5">
    <location>
        <begin position="31"/>
        <end position="221"/>
    </location>
</feature>
<evidence type="ECO:0000256" key="1">
    <source>
        <dbReference type="ARBA" id="ARBA00022737"/>
    </source>
</evidence>
<dbReference type="EMBL" id="JAUSUL010000003">
    <property type="protein sequence ID" value="MDQ0316777.1"/>
    <property type="molecule type" value="Genomic_DNA"/>
</dbReference>
<dbReference type="SUPFAM" id="SSF48452">
    <property type="entry name" value="TPR-like"/>
    <property type="match status" value="1"/>
</dbReference>
<dbReference type="Pfam" id="PF13181">
    <property type="entry name" value="TPR_8"/>
    <property type="match status" value="1"/>
</dbReference>
<feature type="repeat" description="TPR" evidence="3">
    <location>
        <begin position="135"/>
        <end position="168"/>
    </location>
</feature>